<dbReference type="PANTHER" id="PTHR38450:SF1">
    <property type="entry name" value="STAGE V SPORULATION PROTEIN AC"/>
    <property type="match status" value="1"/>
</dbReference>
<keyword evidence="1" id="KW-1133">Transmembrane helix</keyword>
<keyword evidence="1" id="KW-0812">Transmembrane</keyword>
<dbReference type="PANTHER" id="PTHR38450">
    <property type="entry name" value="STAGE V SPORULATION PROTEIN AC-RELATED"/>
    <property type="match status" value="1"/>
</dbReference>
<keyword evidence="1" id="KW-0472">Membrane</keyword>
<dbReference type="EMBL" id="JAOQKC010000010">
    <property type="protein sequence ID" value="MCU6697009.1"/>
    <property type="molecule type" value="Genomic_DNA"/>
</dbReference>
<evidence type="ECO:0000256" key="1">
    <source>
        <dbReference type="SAM" id="Phobius"/>
    </source>
</evidence>
<reference evidence="2 3" key="1">
    <citation type="journal article" date="2021" name="ISME Commun">
        <title>Automated analysis of genomic sequences facilitates high-throughput and comprehensive description of bacteria.</title>
        <authorList>
            <person name="Hitch T.C.A."/>
        </authorList>
    </citation>
    <scope>NUCLEOTIDE SEQUENCE [LARGE SCALE GENOMIC DNA]</scope>
    <source>
        <strain evidence="2 3">Sanger_04</strain>
    </source>
</reference>
<dbReference type="InterPro" id="IPR005562">
    <property type="entry name" value="SpoVA"/>
</dbReference>
<dbReference type="Proteomes" id="UP001652461">
    <property type="component" value="Unassembled WGS sequence"/>
</dbReference>
<accession>A0ABT2RXG6</accession>
<evidence type="ECO:0000313" key="2">
    <source>
        <dbReference type="EMBL" id="MCU6697009.1"/>
    </source>
</evidence>
<dbReference type="Pfam" id="PF03862">
    <property type="entry name" value="SpoVAC_SpoVAEB"/>
    <property type="match status" value="1"/>
</dbReference>
<gene>
    <name evidence="2" type="ORF">OCV63_08880</name>
</gene>
<feature type="transmembrane region" description="Helical" evidence="1">
    <location>
        <begin position="65"/>
        <end position="86"/>
    </location>
</feature>
<comment type="caution">
    <text evidence="2">The sequence shown here is derived from an EMBL/GenBank/DDBJ whole genome shotgun (WGS) entry which is preliminary data.</text>
</comment>
<protein>
    <submittedName>
        <fullName evidence="2">SpoVA/SpoVAEb family sporulation membrane protein</fullName>
    </submittedName>
</protein>
<sequence length="159" mass="17198">MKEFRRQQPDEQGKQQYNQYVKDVTPTHELGSQMAKAFMTGGIICCMGQWIINYALSAGLDEEAAGSWCSLILVLISAVLTGFNLFPSIAKWGGAGALVPITGFANSVAAPAIEYQKEGQVFGIGCKIFTIAGPVILYGIFTSWVLGLGYWVLKILGII</sequence>
<feature type="transmembrane region" description="Helical" evidence="1">
    <location>
        <begin position="128"/>
        <end position="153"/>
    </location>
</feature>
<keyword evidence="3" id="KW-1185">Reference proteome</keyword>
<proteinExistence type="predicted"/>
<evidence type="ECO:0000313" key="3">
    <source>
        <dbReference type="Proteomes" id="UP001652461"/>
    </source>
</evidence>
<organism evidence="2 3">
    <name type="scientific">Laedolimicola ammoniilytica</name>
    <dbReference type="NCBI Taxonomy" id="2981771"/>
    <lineage>
        <taxon>Bacteria</taxon>
        <taxon>Bacillati</taxon>
        <taxon>Bacillota</taxon>
        <taxon>Clostridia</taxon>
        <taxon>Lachnospirales</taxon>
        <taxon>Lachnospiraceae</taxon>
        <taxon>Laedolimicola</taxon>
    </lineage>
</organism>
<feature type="transmembrane region" description="Helical" evidence="1">
    <location>
        <begin position="37"/>
        <end position="59"/>
    </location>
</feature>
<feature type="transmembrane region" description="Helical" evidence="1">
    <location>
        <begin position="93"/>
        <end position="113"/>
    </location>
</feature>
<dbReference type="RefSeq" id="WP_158363483.1">
    <property type="nucleotide sequence ID" value="NZ_JAOQKC010000010.1"/>
</dbReference>
<name>A0ABT2RXG6_9FIRM</name>